<comment type="caution">
    <text evidence="1">The sequence shown here is derived from an EMBL/GenBank/DDBJ whole genome shotgun (WGS) entry which is preliminary data.</text>
</comment>
<dbReference type="EMBL" id="AHDJ01000067">
    <property type="protein sequence ID" value="EJQ37379.1"/>
    <property type="molecule type" value="Genomic_DNA"/>
</dbReference>
<dbReference type="HOGENOM" id="CLU_1072202_0_0_9"/>
<accession>J8AFJ0</accession>
<dbReference type="PATRIC" id="fig|1053189.3.peg.5417"/>
<name>J8AFJ0_BACCE</name>
<organism evidence="1 2">
    <name type="scientific">Bacillus cereus BAG5X1-1</name>
    <dbReference type="NCBI Taxonomy" id="1053189"/>
    <lineage>
        <taxon>Bacteria</taxon>
        <taxon>Bacillati</taxon>
        <taxon>Bacillota</taxon>
        <taxon>Bacilli</taxon>
        <taxon>Bacillales</taxon>
        <taxon>Bacillaceae</taxon>
        <taxon>Bacillus</taxon>
        <taxon>Bacillus cereus group</taxon>
    </lineage>
</organism>
<dbReference type="Proteomes" id="UP000006600">
    <property type="component" value="Unassembled WGS sequence"/>
</dbReference>
<reference evidence="1 2" key="1">
    <citation type="submission" date="2012-04" db="EMBL/GenBank/DDBJ databases">
        <title>The Genome Sequence of Bacillus cereus BAG5X1-1.</title>
        <authorList>
            <consortium name="The Broad Institute Genome Sequencing Platform"/>
            <consortium name="The Broad Institute Genome Sequencing Center for Infectious Disease"/>
            <person name="Feldgarden M."/>
            <person name="Van der Auwera G.A."/>
            <person name="Mahillon J."/>
            <person name="Duprez V."/>
            <person name="Timmery S."/>
            <person name="Mattelet C."/>
            <person name="Dierick K."/>
            <person name="Sun M."/>
            <person name="Yu Z."/>
            <person name="Zhu L."/>
            <person name="Hu X."/>
            <person name="Shank E.B."/>
            <person name="Swiecicka I."/>
            <person name="Hansen B.M."/>
            <person name="Andrup L."/>
            <person name="Young S.K."/>
            <person name="Zeng Q."/>
            <person name="Gargeya S."/>
            <person name="Fitzgerald M."/>
            <person name="Haas B."/>
            <person name="Abouelleil A."/>
            <person name="Alvarado L."/>
            <person name="Arachchi H.M."/>
            <person name="Berlin A."/>
            <person name="Chapman S.B."/>
            <person name="Goldberg J."/>
            <person name="Griggs A."/>
            <person name="Gujja S."/>
            <person name="Hansen M."/>
            <person name="Howarth C."/>
            <person name="Imamovic A."/>
            <person name="Larimer J."/>
            <person name="McCowen C."/>
            <person name="Montmayeur A."/>
            <person name="Murphy C."/>
            <person name="Neiman D."/>
            <person name="Pearson M."/>
            <person name="Priest M."/>
            <person name="Roberts A."/>
            <person name="Saif S."/>
            <person name="Shea T."/>
            <person name="Sisk P."/>
            <person name="Sykes S."/>
            <person name="Wortman J."/>
            <person name="Nusbaum C."/>
            <person name="Birren B."/>
        </authorList>
    </citation>
    <scope>NUCLEOTIDE SEQUENCE [LARGE SCALE GENOMIC DNA]</scope>
    <source>
        <strain evidence="1 2">BAG5X1-1</strain>
    </source>
</reference>
<evidence type="ECO:0000313" key="2">
    <source>
        <dbReference type="Proteomes" id="UP000006600"/>
    </source>
</evidence>
<gene>
    <name evidence="1" type="ORF">IEE_05311</name>
</gene>
<dbReference type="AlphaFoldDB" id="J8AFJ0"/>
<sequence length="259" mass="29637">MSYSAYDPFTKKFYAAVVPGLFGASNEISVSFENKNSKQTQQVTLVRKGNVYESKETVSLNDFNPSQKVTFEINDAQKKLPTQKISTVVTYNKEYENYLTHRFSDELIVEGTPYTLQLSGKPVLSYKGNDKWQYLASGGNYTQPVNVIIERKGQPKPGQPIKAGEELHIKVQNSAYSGYEYLKLQDKYIHFDQKQNASTFKFNHAHSPGYLDYQREWHLQSDGNKLGFSTYDAGYISYGNDRETYGGRFEDKWSLVKAK</sequence>
<evidence type="ECO:0000313" key="1">
    <source>
        <dbReference type="EMBL" id="EJQ37379.1"/>
    </source>
</evidence>
<protein>
    <submittedName>
        <fullName evidence="1">Uncharacterized protein</fullName>
    </submittedName>
</protein>
<proteinExistence type="predicted"/>